<dbReference type="Proteomes" id="UP000596660">
    <property type="component" value="Unplaced"/>
</dbReference>
<dbReference type="AlphaFoldDB" id="A0A803MVK2"/>
<comment type="function">
    <text evidence="2">Putative transcription activator involved in regulating light control of development.</text>
</comment>
<dbReference type="PROSITE" id="PS50966">
    <property type="entry name" value="ZF_SWIM"/>
    <property type="match status" value="1"/>
</dbReference>
<name>A0A803MVK2_CHEQI</name>
<feature type="domain" description="SWIM-type" evidence="3">
    <location>
        <begin position="229"/>
        <end position="265"/>
    </location>
</feature>
<evidence type="ECO:0000256" key="2">
    <source>
        <dbReference type="RuleBase" id="RU367018"/>
    </source>
</evidence>
<dbReference type="PANTHER" id="PTHR31669:SF283">
    <property type="entry name" value="PROTEIN FAR1-RELATED SEQUENCE"/>
    <property type="match status" value="1"/>
</dbReference>
<proteinExistence type="inferred from homology"/>
<comment type="similarity">
    <text evidence="2">Belongs to the FHY3/FAR1 family.</text>
</comment>
<dbReference type="EnsemblPlants" id="AUR62035929-RA">
    <property type="protein sequence ID" value="AUR62035929-RA:cds"/>
    <property type="gene ID" value="AUR62035929"/>
</dbReference>
<reference evidence="4" key="2">
    <citation type="submission" date="2021-03" db="UniProtKB">
        <authorList>
            <consortium name="EnsemblPlants"/>
        </authorList>
    </citation>
    <scope>IDENTIFICATION</scope>
</reference>
<accession>A0A803MVK2</accession>
<keyword evidence="1 2" id="KW-0863">Zinc-finger</keyword>
<evidence type="ECO:0000259" key="3">
    <source>
        <dbReference type="PROSITE" id="PS50966"/>
    </source>
</evidence>
<organism evidence="4 5">
    <name type="scientific">Chenopodium quinoa</name>
    <name type="common">Quinoa</name>
    <dbReference type="NCBI Taxonomy" id="63459"/>
    <lineage>
        <taxon>Eukaryota</taxon>
        <taxon>Viridiplantae</taxon>
        <taxon>Streptophyta</taxon>
        <taxon>Embryophyta</taxon>
        <taxon>Tracheophyta</taxon>
        <taxon>Spermatophyta</taxon>
        <taxon>Magnoliopsida</taxon>
        <taxon>eudicotyledons</taxon>
        <taxon>Gunneridae</taxon>
        <taxon>Pentapetalae</taxon>
        <taxon>Caryophyllales</taxon>
        <taxon>Chenopodiaceae</taxon>
        <taxon>Chenopodioideae</taxon>
        <taxon>Atripliceae</taxon>
        <taxon>Chenopodium</taxon>
    </lineage>
</organism>
<dbReference type="InterPro" id="IPR031052">
    <property type="entry name" value="FHY3/FAR1"/>
</dbReference>
<evidence type="ECO:0000313" key="5">
    <source>
        <dbReference type="Proteomes" id="UP000596660"/>
    </source>
</evidence>
<dbReference type="GO" id="GO:0006355">
    <property type="term" value="P:regulation of DNA-templated transcription"/>
    <property type="evidence" value="ECO:0007669"/>
    <property type="project" value="UniProtKB-UniRule"/>
</dbReference>
<dbReference type="GO" id="GO:0005634">
    <property type="term" value="C:nucleus"/>
    <property type="evidence" value="ECO:0007669"/>
    <property type="project" value="UniProtKB-SubCell"/>
</dbReference>
<dbReference type="InterPro" id="IPR018289">
    <property type="entry name" value="MULE_transposase_dom"/>
</dbReference>
<protein>
    <recommendedName>
        <fullName evidence="2">Protein FAR1-RELATED SEQUENCE</fullName>
    </recommendedName>
</protein>
<keyword evidence="2" id="KW-0479">Metal-binding</keyword>
<dbReference type="GO" id="GO:0008270">
    <property type="term" value="F:zinc ion binding"/>
    <property type="evidence" value="ECO:0007669"/>
    <property type="project" value="UniProtKB-UniRule"/>
</dbReference>
<keyword evidence="2" id="KW-0862">Zinc</keyword>
<comment type="subcellular location">
    <subcellularLocation>
        <location evidence="2">Nucleus</location>
    </subcellularLocation>
</comment>
<dbReference type="Pfam" id="PF10551">
    <property type="entry name" value="MULE"/>
    <property type="match status" value="1"/>
</dbReference>
<evidence type="ECO:0000256" key="1">
    <source>
        <dbReference type="PROSITE-ProRule" id="PRU00325"/>
    </source>
</evidence>
<reference evidence="4" key="1">
    <citation type="journal article" date="2017" name="Nature">
        <title>The genome of Chenopodium quinoa.</title>
        <authorList>
            <person name="Jarvis D.E."/>
            <person name="Ho Y.S."/>
            <person name="Lightfoot D.J."/>
            <person name="Schmoeckel S.M."/>
            <person name="Li B."/>
            <person name="Borm T.J.A."/>
            <person name="Ohyanagi H."/>
            <person name="Mineta K."/>
            <person name="Michell C.T."/>
            <person name="Saber N."/>
            <person name="Kharbatia N.M."/>
            <person name="Rupper R.R."/>
            <person name="Sharp A.R."/>
            <person name="Dally N."/>
            <person name="Boughton B.A."/>
            <person name="Woo Y.H."/>
            <person name="Gao G."/>
            <person name="Schijlen E.G.W.M."/>
            <person name="Guo X."/>
            <person name="Momin A.A."/>
            <person name="Negrao S."/>
            <person name="Al-Babili S."/>
            <person name="Gehring C."/>
            <person name="Roessner U."/>
            <person name="Jung C."/>
            <person name="Murphy K."/>
            <person name="Arold S.T."/>
            <person name="Gojobori T."/>
            <person name="van der Linden C.G."/>
            <person name="van Loo E.N."/>
            <person name="Jellen E.N."/>
            <person name="Maughan P.J."/>
            <person name="Tester M."/>
        </authorList>
    </citation>
    <scope>NUCLEOTIDE SEQUENCE [LARGE SCALE GENOMIC DNA]</scope>
    <source>
        <strain evidence="4">cv. PI 614886</strain>
    </source>
</reference>
<dbReference type="PANTHER" id="PTHR31669">
    <property type="entry name" value="PROTEIN FAR1-RELATED SEQUENCE 10-RELATED"/>
    <property type="match status" value="1"/>
</dbReference>
<sequence>MSEGVGCLLGGKGEDEIFEEDEVMLIGDDKMGDDEGNMVVDYVKGSGESGGYCTPDEKECKSMVNMDCVSVNPPEVGMIFDTWQEADMYYNAWVFSTWIDVVGRIPPMAILTDQNAAMRKAFKNVISQTRHRWCLWHITEKFGSKLGKCKGAGNVDSGGNEAHVFGWNEDNSKLADGNSTMYLHDLIIDFKIEETFRNVYTEAKFMEVQRECKSDIDKNEKPVNRWKMYRVLYNAKTEEVECECMLFEYNEILCRHCINALEVQQIPDVPKKYILDRWQKDVYRKHSRVKVSYHDLSKITEVLRYDKMMLAFEPISCLDSENDDALSMVIAGLQELEVNIKKIVKPTLPLSSVGEAKTKSTPQSVNKALVSTQFHIPSSVARSVIDGGLVEMNKRL</sequence>
<dbReference type="InterPro" id="IPR007527">
    <property type="entry name" value="Znf_SWIM"/>
</dbReference>
<evidence type="ECO:0000313" key="4">
    <source>
        <dbReference type="EnsemblPlants" id="AUR62035929-RA:cds"/>
    </source>
</evidence>
<keyword evidence="2" id="KW-0539">Nucleus</keyword>
<keyword evidence="5" id="KW-1185">Reference proteome</keyword>
<dbReference type="Gramene" id="AUR62035929-RA">
    <property type="protein sequence ID" value="AUR62035929-RA:cds"/>
    <property type="gene ID" value="AUR62035929"/>
</dbReference>